<accession>A0A016UB06</accession>
<dbReference type="AlphaFoldDB" id="A0A016UB06"/>
<gene>
    <name evidence="1" type="primary">Acey_s0047.g1508</name>
    <name evidence="1" type="ORF">Y032_0047g1508</name>
</gene>
<name>A0A016UB06_9BILA</name>
<dbReference type="OrthoDB" id="5839148at2759"/>
<organism evidence="1 2">
    <name type="scientific">Ancylostoma ceylanicum</name>
    <dbReference type="NCBI Taxonomy" id="53326"/>
    <lineage>
        <taxon>Eukaryota</taxon>
        <taxon>Metazoa</taxon>
        <taxon>Ecdysozoa</taxon>
        <taxon>Nematoda</taxon>
        <taxon>Chromadorea</taxon>
        <taxon>Rhabditida</taxon>
        <taxon>Rhabditina</taxon>
        <taxon>Rhabditomorpha</taxon>
        <taxon>Strongyloidea</taxon>
        <taxon>Ancylostomatidae</taxon>
        <taxon>Ancylostomatinae</taxon>
        <taxon>Ancylostoma</taxon>
    </lineage>
</organism>
<comment type="caution">
    <text evidence="1">The sequence shown here is derived from an EMBL/GenBank/DDBJ whole genome shotgun (WGS) entry which is preliminary data.</text>
</comment>
<reference evidence="2" key="1">
    <citation type="journal article" date="2015" name="Nat. Genet.">
        <title>The genome and transcriptome of the zoonotic hookworm Ancylostoma ceylanicum identify infection-specific gene families.</title>
        <authorList>
            <person name="Schwarz E.M."/>
            <person name="Hu Y."/>
            <person name="Antoshechkin I."/>
            <person name="Miller M.M."/>
            <person name="Sternberg P.W."/>
            <person name="Aroian R.V."/>
        </authorList>
    </citation>
    <scope>NUCLEOTIDE SEQUENCE</scope>
    <source>
        <strain evidence="2">HY135</strain>
    </source>
</reference>
<proteinExistence type="predicted"/>
<dbReference type="Proteomes" id="UP000024635">
    <property type="component" value="Unassembled WGS sequence"/>
</dbReference>
<sequence length="71" mass="8122">MEHLYTVHAVREGGIEMPVLHAITIKKTTRVYGKMCSHLQTQFQRHGVPECRLRIILDFDPPGDPVLVVEL</sequence>
<keyword evidence="2" id="KW-1185">Reference proteome</keyword>
<dbReference type="EMBL" id="JARK01001383">
    <property type="protein sequence ID" value="EYC12489.1"/>
    <property type="molecule type" value="Genomic_DNA"/>
</dbReference>
<evidence type="ECO:0000313" key="1">
    <source>
        <dbReference type="EMBL" id="EYC12489.1"/>
    </source>
</evidence>
<protein>
    <submittedName>
        <fullName evidence="1">Uncharacterized protein</fullName>
    </submittedName>
</protein>
<evidence type="ECO:0000313" key="2">
    <source>
        <dbReference type="Proteomes" id="UP000024635"/>
    </source>
</evidence>